<gene>
    <name evidence="1" type="ORF">L6164_003864</name>
</gene>
<evidence type="ECO:0000313" key="1">
    <source>
        <dbReference type="EMBL" id="KAI4355050.1"/>
    </source>
</evidence>
<keyword evidence="2" id="KW-1185">Reference proteome</keyword>
<proteinExistence type="predicted"/>
<sequence length="188" mass="20601">MIKFSSTASFFLLISLLVTNCFSMDAQKCRPNGRVIGKKSPPRHCNLEEDDICCIPGKTYKTYKCSPPVSSHTKAHLTLASFESGGDGYQPSRCDNQYHSDDTPIVALSSGWFNNKSRCHNNITIRGNGRSVVAMVVDECDSTVGCDADHGYLPPCANNVVVASKAVWKALHVPIEEWDGLDITWSDA</sequence>
<accession>A0ACB9Q379</accession>
<organism evidence="1 2">
    <name type="scientific">Bauhinia variegata</name>
    <name type="common">Purple orchid tree</name>
    <name type="synonym">Phanera variegata</name>
    <dbReference type="NCBI Taxonomy" id="167791"/>
    <lineage>
        <taxon>Eukaryota</taxon>
        <taxon>Viridiplantae</taxon>
        <taxon>Streptophyta</taxon>
        <taxon>Embryophyta</taxon>
        <taxon>Tracheophyta</taxon>
        <taxon>Spermatophyta</taxon>
        <taxon>Magnoliopsida</taxon>
        <taxon>eudicotyledons</taxon>
        <taxon>Gunneridae</taxon>
        <taxon>Pentapetalae</taxon>
        <taxon>rosids</taxon>
        <taxon>fabids</taxon>
        <taxon>Fabales</taxon>
        <taxon>Fabaceae</taxon>
        <taxon>Cercidoideae</taxon>
        <taxon>Cercideae</taxon>
        <taxon>Bauhiniinae</taxon>
        <taxon>Bauhinia</taxon>
    </lineage>
</organism>
<evidence type="ECO:0000313" key="2">
    <source>
        <dbReference type="Proteomes" id="UP000828941"/>
    </source>
</evidence>
<comment type="caution">
    <text evidence="1">The sequence shown here is derived from an EMBL/GenBank/DDBJ whole genome shotgun (WGS) entry which is preliminary data.</text>
</comment>
<reference evidence="1 2" key="1">
    <citation type="journal article" date="2022" name="DNA Res.">
        <title>Chromosomal-level genome assembly of the orchid tree Bauhinia variegata (Leguminosae; Cercidoideae) supports the allotetraploid origin hypothesis of Bauhinia.</title>
        <authorList>
            <person name="Zhong Y."/>
            <person name="Chen Y."/>
            <person name="Zheng D."/>
            <person name="Pang J."/>
            <person name="Liu Y."/>
            <person name="Luo S."/>
            <person name="Meng S."/>
            <person name="Qian L."/>
            <person name="Wei D."/>
            <person name="Dai S."/>
            <person name="Zhou R."/>
        </authorList>
    </citation>
    <scope>NUCLEOTIDE SEQUENCE [LARGE SCALE GENOMIC DNA]</scope>
    <source>
        <strain evidence="1">BV-YZ2020</strain>
    </source>
</reference>
<dbReference type="Proteomes" id="UP000828941">
    <property type="component" value="Chromosome 2"/>
</dbReference>
<protein>
    <submittedName>
        <fullName evidence="1">Uncharacterized protein</fullName>
    </submittedName>
</protein>
<name>A0ACB9Q379_BAUVA</name>
<dbReference type="EMBL" id="CM039427">
    <property type="protein sequence ID" value="KAI4355050.1"/>
    <property type="molecule type" value="Genomic_DNA"/>
</dbReference>